<evidence type="ECO:0000256" key="1">
    <source>
        <dbReference type="SAM" id="Phobius"/>
    </source>
</evidence>
<dbReference type="EMBL" id="MGHA01000015">
    <property type="protein sequence ID" value="OGM60843.1"/>
    <property type="molecule type" value="Genomic_DNA"/>
</dbReference>
<comment type="caution">
    <text evidence="2">The sequence shown here is derived from an EMBL/GenBank/DDBJ whole genome shotgun (WGS) entry which is preliminary data.</text>
</comment>
<feature type="transmembrane region" description="Helical" evidence="1">
    <location>
        <begin position="91"/>
        <end position="110"/>
    </location>
</feature>
<reference evidence="2 3" key="1">
    <citation type="journal article" date="2016" name="Nat. Commun.">
        <title>Thousands of microbial genomes shed light on interconnected biogeochemical processes in an aquifer system.</title>
        <authorList>
            <person name="Anantharaman K."/>
            <person name="Brown C.T."/>
            <person name="Hug L.A."/>
            <person name="Sharon I."/>
            <person name="Castelle C.J."/>
            <person name="Probst A.J."/>
            <person name="Thomas B.C."/>
            <person name="Singh A."/>
            <person name="Wilkins M.J."/>
            <person name="Karaoz U."/>
            <person name="Brodie E.L."/>
            <person name="Williams K.H."/>
            <person name="Hubbard S.S."/>
            <person name="Banfield J.F."/>
        </authorList>
    </citation>
    <scope>NUCLEOTIDE SEQUENCE [LARGE SCALE GENOMIC DNA]</scope>
</reference>
<accession>A0A1F8B9Y4</accession>
<gene>
    <name evidence="2" type="ORF">A2955_02280</name>
</gene>
<organism evidence="2 3">
    <name type="scientific">Candidatus Woesebacteria bacterium RIFCSPLOWO2_01_FULL_37_19</name>
    <dbReference type="NCBI Taxonomy" id="1802514"/>
    <lineage>
        <taxon>Bacteria</taxon>
        <taxon>Candidatus Woeseibacteriota</taxon>
    </lineage>
</organism>
<evidence type="ECO:0000313" key="2">
    <source>
        <dbReference type="EMBL" id="OGM60843.1"/>
    </source>
</evidence>
<keyword evidence="1" id="KW-1133">Transmembrane helix</keyword>
<feature type="transmembrane region" description="Helical" evidence="1">
    <location>
        <begin position="130"/>
        <end position="146"/>
    </location>
</feature>
<feature type="transmembrane region" description="Helical" evidence="1">
    <location>
        <begin position="66"/>
        <end position="84"/>
    </location>
</feature>
<dbReference type="Proteomes" id="UP000177501">
    <property type="component" value="Unassembled WGS sequence"/>
</dbReference>
<sequence>MLKNILDRLRKVFKNLIKKRFRFIIPFAYGIGLFFGLIIAGLYPFIPSLVYCGSFFGEEFCTPFGLFFAMILTLPGYLIGGNILKFLPSPPVLASVIFVLLISFVFYFLLGVLADKMRLGFKSSEEKVKTIILIVFFILGFLVISLL</sequence>
<dbReference type="AlphaFoldDB" id="A0A1F8B9Y4"/>
<protein>
    <submittedName>
        <fullName evidence="2">Uncharacterized protein</fullName>
    </submittedName>
</protein>
<keyword evidence="1" id="KW-0812">Transmembrane</keyword>
<evidence type="ECO:0000313" key="3">
    <source>
        <dbReference type="Proteomes" id="UP000177501"/>
    </source>
</evidence>
<feature type="transmembrane region" description="Helical" evidence="1">
    <location>
        <begin position="21"/>
        <end position="46"/>
    </location>
</feature>
<dbReference type="STRING" id="1802514.A2955_02280"/>
<name>A0A1F8B9Y4_9BACT</name>
<keyword evidence="1" id="KW-0472">Membrane</keyword>
<proteinExistence type="predicted"/>